<evidence type="ECO:0000313" key="8">
    <source>
        <dbReference type="EMBL" id="CRK94282.1"/>
    </source>
</evidence>
<dbReference type="SUPFAM" id="SSF52113">
    <property type="entry name" value="BRCT domain"/>
    <property type="match status" value="2"/>
</dbReference>
<accession>A0A1J1I3C9</accession>
<feature type="compositionally biased region" description="Basic and acidic residues" evidence="6">
    <location>
        <begin position="278"/>
        <end position="307"/>
    </location>
</feature>
<dbReference type="InterPro" id="IPR045080">
    <property type="entry name" value="BRCT_XRCC1_rpt1"/>
</dbReference>
<evidence type="ECO:0000313" key="9">
    <source>
        <dbReference type="Proteomes" id="UP000183832"/>
    </source>
</evidence>
<dbReference type="CDD" id="cd17725">
    <property type="entry name" value="BRCT_XRCC1_rpt1"/>
    <property type="match status" value="1"/>
</dbReference>
<dbReference type="FunFam" id="2.60.120.260:FF:000025">
    <property type="entry name" value="DNA repair protein XRCC1 isoform X1"/>
    <property type="match status" value="1"/>
</dbReference>
<dbReference type="Pfam" id="PF00533">
    <property type="entry name" value="BRCT"/>
    <property type="match status" value="1"/>
</dbReference>
<dbReference type="GO" id="GO:0000012">
    <property type="term" value="P:single strand break repair"/>
    <property type="evidence" value="ECO:0007669"/>
    <property type="project" value="InterPro"/>
</dbReference>
<dbReference type="PANTHER" id="PTHR11370:SF5">
    <property type="entry name" value="DNA REPAIR PROTEIN XRCC1"/>
    <property type="match status" value="1"/>
</dbReference>
<keyword evidence="5" id="KW-0539">Nucleus</keyword>
<dbReference type="GO" id="GO:0005634">
    <property type="term" value="C:nucleus"/>
    <property type="evidence" value="ECO:0007669"/>
    <property type="project" value="UniProtKB-SubCell"/>
</dbReference>
<dbReference type="InterPro" id="IPR008979">
    <property type="entry name" value="Galactose-bd-like_sf"/>
</dbReference>
<dbReference type="InterPro" id="IPR002706">
    <property type="entry name" value="Xrcc1_N"/>
</dbReference>
<dbReference type="Pfam" id="PF16589">
    <property type="entry name" value="BRCT_2"/>
    <property type="match status" value="1"/>
</dbReference>
<feature type="region of interest" description="Disordered" evidence="6">
    <location>
        <begin position="152"/>
        <end position="359"/>
    </location>
</feature>
<feature type="domain" description="BRCT" evidence="7">
    <location>
        <begin position="533"/>
        <end position="617"/>
    </location>
</feature>
<comment type="subcellular location">
    <subcellularLocation>
        <location evidence="1">Nucleus</location>
    </subcellularLocation>
</comment>
<dbReference type="SMART" id="SM00292">
    <property type="entry name" value="BRCT"/>
    <property type="match status" value="2"/>
</dbReference>
<keyword evidence="3" id="KW-0227">DNA damage</keyword>
<dbReference type="PANTHER" id="PTHR11370">
    <property type="entry name" value="DNA-REPAIR PROTEIN XRCC1"/>
    <property type="match status" value="1"/>
</dbReference>
<dbReference type="Gene3D" id="3.40.50.10190">
    <property type="entry name" value="BRCT domain"/>
    <property type="match status" value="2"/>
</dbReference>
<evidence type="ECO:0000256" key="4">
    <source>
        <dbReference type="ARBA" id="ARBA00023204"/>
    </source>
</evidence>
<dbReference type="GO" id="GO:0006303">
    <property type="term" value="P:double-strand break repair via nonhomologous end joining"/>
    <property type="evidence" value="ECO:0007669"/>
    <property type="project" value="InterPro"/>
</dbReference>
<feature type="domain" description="BRCT" evidence="7">
    <location>
        <begin position="366"/>
        <end position="453"/>
    </location>
</feature>
<dbReference type="STRING" id="568069.A0A1J1I3C9"/>
<feature type="compositionally biased region" description="Polar residues" evidence="6">
    <location>
        <begin position="312"/>
        <end position="331"/>
    </location>
</feature>
<evidence type="ECO:0000256" key="3">
    <source>
        <dbReference type="ARBA" id="ARBA00022763"/>
    </source>
</evidence>
<reference evidence="8 9" key="1">
    <citation type="submission" date="2015-04" db="EMBL/GenBank/DDBJ databases">
        <authorList>
            <person name="Syromyatnikov M.Y."/>
            <person name="Popov V.N."/>
        </authorList>
    </citation>
    <scope>NUCLEOTIDE SEQUENCE [LARGE SCALE GENOMIC DNA]</scope>
</reference>
<dbReference type="InterPro" id="IPR001357">
    <property type="entry name" value="BRCT_dom"/>
</dbReference>
<evidence type="ECO:0000256" key="1">
    <source>
        <dbReference type="ARBA" id="ARBA00004123"/>
    </source>
</evidence>
<dbReference type="EMBL" id="CVRI01000038">
    <property type="protein sequence ID" value="CRK94282.1"/>
    <property type="molecule type" value="Genomic_DNA"/>
</dbReference>
<feature type="compositionally biased region" description="Basic and acidic residues" evidence="6">
    <location>
        <begin position="217"/>
        <end position="236"/>
    </location>
</feature>
<evidence type="ECO:0000256" key="2">
    <source>
        <dbReference type="ARBA" id="ARBA00022737"/>
    </source>
</evidence>
<dbReference type="Gene3D" id="2.60.120.260">
    <property type="entry name" value="Galactose-binding domain-like"/>
    <property type="match status" value="1"/>
</dbReference>
<proteinExistence type="predicted"/>
<dbReference type="InterPro" id="IPR036420">
    <property type="entry name" value="BRCT_dom_sf"/>
</dbReference>
<protein>
    <submittedName>
        <fullName evidence="8">CLUMA_CG007797, isoform A</fullName>
    </submittedName>
</protein>
<name>A0A1J1I3C9_9DIPT</name>
<dbReference type="Pfam" id="PF01834">
    <property type="entry name" value="XRCC1_N"/>
    <property type="match status" value="1"/>
</dbReference>
<dbReference type="SUPFAM" id="SSF49785">
    <property type="entry name" value="Galactose-binding domain-like"/>
    <property type="match status" value="1"/>
</dbReference>
<dbReference type="FunFam" id="3.40.50.10190:FF:000008">
    <property type="entry name" value="X-ray repair cross complementing 1"/>
    <property type="match status" value="1"/>
</dbReference>
<dbReference type="AlphaFoldDB" id="A0A1J1I3C9"/>
<keyword evidence="4" id="KW-0234">DNA repair</keyword>
<keyword evidence="9" id="KW-1185">Reference proteome</keyword>
<dbReference type="PROSITE" id="PS50172">
    <property type="entry name" value="BRCT"/>
    <property type="match status" value="2"/>
</dbReference>
<organism evidence="8 9">
    <name type="scientific">Clunio marinus</name>
    <dbReference type="NCBI Taxonomy" id="568069"/>
    <lineage>
        <taxon>Eukaryota</taxon>
        <taxon>Metazoa</taxon>
        <taxon>Ecdysozoa</taxon>
        <taxon>Arthropoda</taxon>
        <taxon>Hexapoda</taxon>
        <taxon>Insecta</taxon>
        <taxon>Pterygota</taxon>
        <taxon>Neoptera</taxon>
        <taxon>Endopterygota</taxon>
        <taxon>Diptera</taxon>
        <taxon>Nematocera</taxon>
        <taxon>Chironomoidea</taxon>
        <taxon>Chironomidae</taxon>
        <taxon>Clunio</taxon>
    </lineage>
</organism>
<evidence type="ECO:0000256" key="5">
    <source>
        <dbReference type="ARBA" id="ARBA00023242"/>
    </source>
</evidence>
<feature type="compositionally biased region" description="Basic and acidic residues" evidence="6">
    <location>
        <begin position="193"/>
        <end position="202"/>
    </location>
</feature>
<dbReference type="GO" id="GO:0006284">
    <property type="term" value="P:base-excision repair"/>
    <property type="evidence" value="ECO:0007669"/>
    <property type="project" value="InterPro"/>
</dbReference>
<feature type="compositionally biased region" description="Low complexity" evidence="6">
    <location>
        <begin position="339"/>
        <end position="354"/>
    </location>
</feature>
<evidence type="ECO:0000256" key="6">
    <source>
        <dbReference type="SAM" id="MobiDB-lite"/>
    </source>
</evidence>
<gene>
    <name evidence="8" type="ORF">CLUMA_CG007797</name>
</gene>
<keyword evidence="2" id="KW-0677">Repeat</keyword>
<dbReference type="GO" id="GO:0003684">
    <property type="term" value="F:damaged DNA binding"/>
    <property type="evidence" value="ECO:0007669"/>
    <property type="project" value="InterPro"/>
</dbReference>
<sequence length="620" mass="71134">MPEIHNKTIHSFSSEDSQFPARNLLETKVTKKWKCQETGEKSCFVVLKLDEPRQISGIDIGNEHSGFIEVLVGNSKQDPPTFKEILLATSFMTIVEAKNGTNPHRVRCFTHSSLVESVAKEKCDLVKIVCTQPFNNKLKYGLSFVTLHTPENIEDDDQSPVKQLPLPVIKPEDSNEKRRKFGKFTLRASSGSDSDHEKEKKNPLSPFDRWKNLKNNPQEKKENVKSQFKTKIEENRKRIRTLPDSSDDEPPKPKVKSNRNRSLGLVYEDEDDEPNEMLQKKMDRDKKMKEKEQKTHLSLPIKRDKTPPRLNPTKSKFSSFISSDQPSTSKDVSPRKSSKPSTSPSKTPSNKSSNHQIKPKKISFKPFEKLLEGVTFAFSGYVNPERGILRQKAIDMGAKYRSDWDNNCTHLICAFNNTPKYHQVKGHGKIVTKRWIEACHNNKKRLPWRRFALDKEDINKSESEEEIHEIQNSAIVEPDSDDDMMVVDKRVENGNSEVKTNKVVIENDLRDVLEVSTDDEMNGNEPKVNSTQAENQVFKNKIFYLNEDLSATEIIKLKNQIQDMMGRVTENPRKATHIISASGKRLPRDFSGEVIKPLWVTECHELEALIPLTRYKLQSN</sequence>
<evidence type="ECO:0000259" key="7">
    <source>
        <dbReference type="PROSITE" id="PS50172"/>
    </source>
</evidence>
<dbReference type="Proteomes" id="UP000183832">
    <property type="component" value="Unassembled WGS sequence"/>
</dbReference>
<dbReference type="OrthoDB" id="25840at2759"/>